<evidence type="ECO:0000256" key="1">
    <source>
        <dbReference type="SAM" id="MobiDB-lite"/>
    </source>
</evidence>
<protein>
    <submittedName>
        <fullName evidence="3">Transporter</fullName>
    </submittedName>
</protein>
<dbReference type="EMBL" id="NBUC01000145">
    <property type="protein sequence ID" value="PLT96511.1"/>
    <property type="molecule type" value="Genomic_DNA"/>
</dbReference>
<name>A0ABX4TGR3_9HYPH</name>
<keyword evidence="4" id="KW-1185">Reference proteome</keyword>
<dbReference type="InterPro" id="IPR007055">
    <property type="entry name" value="BON_dom"/>
</dbReference>
<dbReference type="Proteomes" id="UP001190825">
    <property type="component" value="Unassembled WGS sequence"/>
</dbReference>
<evidence type="ECO:0000313" key="4">
    <source>
        <dbReference type="Proteomes" id="UP001190825"/>
    </source>
</evidence>
<dbReference type="Gene3D" id="3.30.1340.30">
    <property type="match status" value="1"/>
</dbReference>
<evidence type="ECO:0000259" key="2">
    <source>
        <dbReference type="PROSITE" id="PS50914"/>
    </source>
</evidence>
<feature type="region of interest" description="Disordered" evidence="1">
    <location>
        <begin position="23"/>
        <end position="46"/>
    </location>
</feature>
<organism evidence="3 4">
    <name type="scientific">Sinorhizobium medicae</name>
    <dbReference type="NCBI Taxonomy" id="110321"/>
    <lineage>
        <taxon>Bacteria</taxon>
        <taxon>Pseudomonadati</taxon>
        <taxon>Pseudomonadota</taxon>
        <taxon>Alphaproteobacteria</taxon>
        <taxon>Hyphomicrobiales</taxon>
        <taxon>Rhizobiaceae</taxon>
        <taxon>Sinorhizobium/Ensifer group</taxon>
        <taxon>Sinorhizobium</taxon>
    </lineage>
</organism>
<dbReference type="PROSITE" id="PS50914">
    <property type="entry name" value="BON"/>
    <property type="match status" value="1"/>
</dbReference>
<accession>A0ABX4TGR3</accession>
<evidence type="ECO:0000313" key="3">
    <source>
        <dbReference type="EMBL" id="PLT96511.1"/>
    </source>
</evidence>
<gene>
    <name evidence="3" type="ORF">BMJ33_27415</name>
</gene>
<feature type="domain" description="BON" evidence="2">
    <location>
        <begin position="48"/>
        <end position="116"/>
    </location>
</feature>
<sequence>MQQLQKIYGQQCDRNIPVLPGVASKEGTLGMPNEYPTYSHKDDDPHLTDDDLAAKVLHFLRYATSLDTSDMEVIALGNIVVLSGTVGSEADIATAGEAAASVIGVSSVENRLVMREGED</sequence>
<reference evidence="3 4" key="1">
    <citation type="journal article" date="2018" name="FEMS Microbiol. Ecol.">
        <title>Co-invading symbiotic mutualists of Medicago polymorpha retain high ancestral diversity and contain diverse accessory genomes.</title>
        <authorList>
            <person name="Porter S.S."/>
            <person name="Faber-Hammond J.J."/>
            <person name="Friesen M.L."/>
        </authorList>
    </citation>
    <scope>NUCLEOTIDE SEQUENCE [LARGE SCALE GENOMIC DNA]</scope>
    <source>
        <strain evidence="3 4">Str16</strain>
    </source>
</reference>
<proteinExistence type="predicted"/>
<comment type="caution">
    <text evidence="3">The sequence shown here is derived from an EMBL/GenBank/DDBJ whole genome shotgun (WGS) entry which is preliminary data.</text>
</comment>
<dbReference type="Pfam" id="PF04972">
    <property type="entry name" value="BON"/>
    <property type="match status" value="1"/>
</dbReference>